<protein>
    <submittedName>
        <fullName evidence="2">Uncharacterized protein</fullName>
    </submittedName>
</protein>
<feature type="transmembrane region" description="Helical" evidence="1">
    <location>
        <begin position="112"/>
        <end position="129"/>
    </location>
</feature>
<feature type="transmembrane region" description="Helical" evidence="1">
    <location>
        <begin position="44"/>
        <end position="64"/>
    </location>
</feature>
<feature type="transmembrane region" description="Helical" evidence="1">
    <location>
        <begin position="12"/>
        <end position="32"/>
    </location>
</feature>
<gene>
    <name evidence="2" type="ORF">AB3N04_01135</name>
</gene>
<dbReference type="EMBL" id="CP162550">
    <property type="protein sequence ID" value="XDI35115.1"/>
    <property type="molecule type" value="Genomic_DNA"/>
</dbReference>
<feature type="transmembrane region" description="Helical" evidence="1">
    <location>
        <begin position="76"/>
        <end position="100"/>
    </location>
</feature>
<reference evidence="2" key="1">
    <citation type="submission" date="2024-07" db="EMBL/GenBank/DDBJ databases">
        <title>Identification and characteristics of an arsenic-resistant bacterial isolate, which belongs to a novel species.</title>
        <authorList>
            <person name="Juszczyk A."/>
            <person name="Kowalczyk A."/>
            <person name="Was K."/>
            <person name="Kosowicz W."/>
            <person name="Budzyn A."/>
            <person name="Latowski D."/>
        </authorList>
    </citation>
    <scope>NUCLEOTIDE SEQUENCE</scope>
    <source>
        <strain evidence="2">As8PL</strain>
        <plasmid evidence="2">unnamed</plasmid>
    </source>
</reference>
<feature type="transmembrane region" description="Helical" evidence="1">
    <location>
        <begin position="175"/>
        <end position="194"/>
    </location>
</feature>
<geneLocation type="plasmid" evidence="2">
    <name>unnamed</name>
</geneLocation>
<dbReference type="AlphaFoldDB" id="A0AB39BNK2"/>
<keyword evidence="2" id="KW-0614">Plasmid</keyword>
<keyword evidence="1" id="KW-1133">Transmembrane helix</keyword>
<proteinExistence type="predicted"/>
<dbReference type="RefSeq" id="WP_368502732.1">
    <property type="nucleotide sequence ID" value="NZ_CP162550.1"/>
</dbReference>
<evidence type="ECO:0000256" key="1">
    <source>
        <dbReference type="SAM" id="Phobius"/>
    </source>
</evidence>
<keyword evidence="1" id="KW-0812">Transmembrane</keyword>
<feature type="transmembrane region" description="Helical" evidence="1">
    <location>
        <begin position="141"/>
        <end position="163"/>
    </location>
</feature>
<name>A0AB39BNK2_9BACI</name>
<keyword evidence="1" id="KW-0472">Membrane</keyword>
<accession>A0AB39BNK2</accession>
<evidence type="ECO:0000313" key="2">
    <source>
        <dbReference type="EMBL" id="XDI35115.1"/>
    </source>
</evidence>
<sequence>MDWRSRSLMKISIFLGLSTLWVLVCICSYIGLLRKRNRIKANGLPTIGAGLFSLIYTITLTGALDSQINNYQITYSILLLILISQLTIVAILYTTTRLFNKKNQENKKEFKVLLPIIGVIISLILSFVVKGQIGSESLKFIYYICIIPSIIFLISLFLGVSAGVNLARKKEKKDVITFGTGLTGMFLSLLIIWVW</sequence>
<organism evidence="2">
    <name type="scientific">Alkalihalophilus sp. As8PL</name>
    <dbReference type="NCBI Taxonomy" id="3237103"/>
    <lineage>
        <taxon>Bacteria</taxon>
        <taxon>Bacillati</taxon>
        <taxon>Bacillota</taxon>
        <taxon>Bacilli</taxon>
        <taxon>Bacillales</taxon>
        <taxon>Bacillaceae</taxon>
        <taxon>Alkalihalophilus</taxon>
    </lineage>
</organism>